<dbReference type="OrthoDB" id="5856479at2759"/>
<keyword evidence="2" id="KW-0677">Repeat</keyword>
<name>A0A2G9TVM8_TELCI</name>
<dbReference type="Pfam" id="PF07707">
    <property type="entry name" value="BACK"/>
    <property type="match status" value="1"/>
</dbReference>
<dbReference type="InterPro" id="IPR011705">
    <property type="entry name" value="BACK"/>
</dbReference>
<organism evidence="4 5">
    <name type="scientific">Teladorsagia circumcincta</name>
    <name type="common">Brown stomach worm</name>
    <name type="synonym">Ostertagia circumcincta</name>
    <dbReference type="NCBI Taxonomy" id="45464"/>
    <lineage>
        <taxon>Eukaryota</taxon>
        <taxon>Metazoa</taxon>
        <taxon>Ecdysozoa</taxon>
        <taxon>Nematoda</taxon>
        <taxon>Chromadorea</taxon>
        <taxon>Rhabditida</taxon>
        <taxon>Rhabditina</taxon>
        <taxon>Rhabditomorpha</taxon>
        <taxon>Strongyloidea</taxon>
        <taxon>Trichostrongylidae</taxon>
        <taxon>Teladorsagia</taxon>
    </lineage>
</organism>
<dbReference type="SMART" id="SM00875">
    <property type="entry name" value="BACK"/>
    <property type="match status" value="1"/>
</dbReference>
<reference evidence="4 5" key="1">
    <citation type="submission" date="2015-09" db="EMBL/GenBank/DDBJ databases">
        <title>Draft genome of the parasitic nematode Teladorsagia circumcincta isolate WARC Sus (inbred).</title>
        <authorList>
            <person name="Mitreva M."/>
        </authorList>
    </citation>
    <scope>NUCLEOTIDE SEQUENCE [LARGE SCALE GENOMIC DNA]</scope>
    <source>
        <strain evidence="4 5">S</strain>
    </source>
</reference>
<evidence type="ECO:0000259" key="3">
    <source>
        <dbReference type="SMART" id="SM00875"/>
    </source>
</evidence>
<proteinExistence type="predicted"/>
<dbReference type="Proteomes" id="UP000230423">
    <property type="component" value="Unassembled WGS sequence"/>
</dbReference>
<dbReference type="InterPro" id="IPR011333">
    <property type="entry name" value="SKP1/BTB/POZ_sf"/>
</dbReference>
<dbReference type="EMBL" id="KZ352711">
    <property type="protein sequence ID" value="PIO62007.1"/>
    <property type="molecule type" value="Genomic_DNA"/>
</dbReference>
<evidence type="ECO:0000313" key="5">
    <source>
        <dbReference type="Proteomes" id="UP000230423"/>
    </source>
</evidence>
<keyword evidence="1" id="KW-0880">Kelch repeat</keyword>
<accession>A0A2G9TVM8</accession>
<dbReference type="PANTHER" id="PTHR24412:SF451">
    <property type="entry name" value="KELCH-LIKE PROTEIN 20"/>
    <property type="match status" value="1"/>
</dbReference>
<evidence type="ECO:0000313" key="4">
    <source>
        <dbReference type="EMBL" id="PIO62007.1"/>
    </source>
</evidence>
<dbReference type="Gene3D" id="1.25.40.420">
    <property type="match status" value="1"/>
</dbReference>
<protein>
    <submittedName>
        <fullName evidence="4">BTB And Kelch</fullName>
    </submittedName>
</protein>
<evidence type="ECO:0000256" key="2">
    <source>
        <dbReference type="ARBA" id="ARBA00022737"/>
    </source>
</evidence>
<dbReference type="Gene3D" id="3.30.710.10">
    <property type="entry name" value="Potassium Channel Kv1.1, Chain A"/>
    <property type="match status" value="1"/>
</dbReference>
<sequence length="297" mass="34340">EIEIKEVNGSVLEALVNFCYSGEIKITYTNVWDVLPTACLIQLDEVKEQCCKFLKGEMNVSNCLKIRAYANTLACEKLLRYASKYTLYYFKDLIGTDEFHHLPGDQLIELIASEELEMPSEEQVFEAVIQWVRFDLLPRQQFLPKLLKHVRLPFCHPEFLVNIFTKELLVKADADCRKIVEEAKWEDMRKLLWSASILDKQDLYAFGVAVIDEFIYAVGGYPKLNCNESNSLVIQSGKLGKFAAKIVKSYLIIWKDIILYKALHHLRNPPKQLLEIANWTFDEFLTIANECETIVNT</sequence>
<dbReference type="SUPFAM" id="SSF54695">
    <property type="entry name" value="POZ domain"/>
    <property type="match status" value="1"/>
</dbReference>
<keyword evidence="5" id="KW-1185">Reference proteome</keyword>
<gene>
    <name evidence="4" type="ORF">TELCIR_16452</name>
</gene>
<feature type="domain" description="BACK" evidence="3">
    <location>
        <begin position="63"/>
        <end position="164"/>
    </location>
</feature>
<evidence type="ECO:0000256" key="1">
    <source>
        <dbReference type="ARBA" id="ARBA00022441"/>
    </source>
</evidence>
<dbReference type="InterPro" id="IPR000210">
    <property type="entry name" value="BTB/POZ_dom"/>
</dbReference>
<feature type="non-terminal residue" evidence="4">
    <location>
        <position position="1"/>
    </location>
</feature>
<dbReference type="PANTHER" id="PTHR24412">
    <property type="entry name" value="KELCH PROTEIN"/>
    <property type="match status" value="1"/>
</dbReference>
<dbReference type="Pfam" id="PF00651">
    <property type="entry name" value="BTB"/>
    <property type="match status" value="1"/>
</dbReference>
<dbReference type="FunFam" id="1.25.40.420:FF:000001">
    <property type="entry name" value="Kelch-like family member 12"/>
    <property type="match status" value="1"/>
</dbReference>
<dbReference type="AlphaFoldDB" id="A0A2G9TVM8"/>